<proteinExistence type="inferred from homology"/>
<gene>
    <name evidence="2" type="ORF">Q8A70_02855</name>
</gene>
<keyword evidence="3" id="KW-1185">Reference proteome</keyword>
<dbReference type="InterPro" id="IPR035959">
    <property type="entry name" value="RutC-like_sf"/>
</dbReference>
<dbReference type="GO" id="GO:0016787">
    <property type="term" value="F:hydrolase activity"/>
    <property type="evidence" value="ECO:0007669"/>
    <property type="project" value="UniProtKB-KW"/>
</dbReference>
<reference evidence="3" key="1">
    <citation type="submission" date="2023-08" db="EMBL/GenBank/DDBJ databases">
        <title>Rhodospirillaceae gen. nov., a novel taxon isolated from the Yangtze River Yuezi River estuary sludge.</title>
        <authorList>
            <person name="Ruan L."/>
        </authorList>
    </citation>
    <scope>NUCLEOTIDE SEQUENCE [LARGE SCALE GENOMIC DNA]</scope>
    <source>
        <strain evidence="3">R-7</strain>
    </source>
</reference>
<dbReference type="Proteomes" id="UP001230156">
    <property type="component" value="Unassembled WGS sequence"/>
</dbReference>
<comment type="similarity">
    <text evidence="1">Belongs to the RutC family.</text>
</comment>
<dbReference type="SUPFAM" id="SSF55298">
    <property type="entry name" value="YjgF-like"/>
    <property type="match status" value="1"/>
</dbReference>
<dbReference type="EMBL" id="JAUYVI010000001">
    <property type="protein sequence ID" value="MDQ7246584.1"/>
    <property type="molecule type" value="Genomic_DNA"/>
</dbReference>
<evidence type="ECO:0000256" key="1">
    <source>
        <dbReference type="ARBA" id="ARBA00010552"/>
    </source>
</evidence>
<dbReference type="Pfam" id="PF01042">
    <property type="entry name" value="Ribonuc_L-PSP"/>
    <property type="match status" value="1"/>
</dbReference>
<keyword evidence="2" id="KW-0378">Hydrolase</keyword>
<evidence type="ECO:0000313" key="3">
    <source>
        <dbReference type="Proteomes" id="UP001230156"/>
    </source>
</evidence>
<organism evidence="2 3">
    <name type="scientific">Dongia sedimenti</name>
    <dbReference type="NCBI Taxonomy" id="3064282"/>
    <lineage>
        <taxon>Bacteria</taxon>
        <taxon>Pseudomonadati</taxon>
        <taxon>Pseudomonadota</taxon>
        <taxon>Alphaproteobacteria</taxon>
        <taxon>Rhodospirillales</taxon>
        <taxon>Dongiaceae</taxon>
        <taxon>Dongia</taxon>
    </lineage>
</organism>
<dbReference type="PANTHER" id="PTHR11803:SF58">
    <property type="entry name" value="PROTEIN HMF1-RELATED"/>
    <property type="match status" value="1"/>
</dbReference>
<dbReference type="Gene3D" id="3.30.1330.40">
    <property type="entry name" value="RutC-like"/>
    <property type="match status" value="1"/>
</dbReference>
<comment type="caution">
    <text evidence="2">The sequence shown here is derived from an EMBL/GenBank/DDBJ whole genome shotgun (WGS) entry which is preliminary data.</text>
</comment>
<name>A0ABU0YFT9_9PROT</name>
<dbReference type="InterPro" id="IPR006175">
    <property type="entry name" value="YjgF/YER057c/UK114"/>
</dbReference>
<protein>
    <submittedName>
        <fullName evidence="2">Rid family hydrolase</fullName>
    </submittedName>
</protein>
<sequence>MDFINPSEITAPASKYSQGVVVPGGGRRLVVSGQIGMTKEGKVVDGMEAQLRQTWSNLFAVLKAGGMAHTDLVKVTTFVTDRTTVGLVRQIRDEFMKGHTPASTFLVVAGLAMPELLCEIEAEAVKG</sequence>
<dbReference type="RefSeq" id="WP_379953975.1">
    <property type="nucleotide sequence ID" value="NZ_JAUYVI010000001.1"/>
</dbReference>
<dbReference type="PANTHER" id="PTHR11803">
    <property type="entry name" value="2-IMINOBUTANOATE/2-IMINOPROPANOATE DEAMINASE RIDA"/>
    <property type="match status" value="1"/>
</dbReference>
<accession>A0ABU0YFT9</accession>
<evidence type="ECO:0000313" key="2">
    <source>
        <dbReference type="EMBL" id="MDQ7246584.1"/>
    </source>
</evidence>